<dbReference type="Gene3D" id="2.70.70.10">
    <property type="entry name" value="Glucose Permease (Domain IIA)"/>
    <property type="match status" value="1"/>
</dbReference>
<dbReference type="InterPro" id="IPR011055">
    <property type="entry name" value="Dup_hybrid_motif"/>
</dbReference>
<dbReference type="RefSeq" id="WP_126293841.1">
    <property type="nucleotide sequence ID" value="NZ_CP155468.1"/>
</dbReference>
<dbReference type="PROSITE" id="PS51109">
    <property type="entry name" value="G5"/>
    <property type="match status" value="1"/>
</dbReference>
<dbReference type="AlphaFoldDB" id="A0A3S0I2B5"/>
<feature type="domain" description="LysM" evidence="3">
    <location>
        <begin position="232"/>
        <end position="277"/>
    </location>
</feature>
<dbReference type="InterPro" id="IPR050570">
    <property type="entry name" value="Cell_wall_metabolism_enzyme"/>
</dbReference>
<dbReference type="Pfam" id="PF01551">
    <property type="entry name" value="Peptidase_M23"/>
    <property type="match status" value="1"/>
</dbReference>
<dbReference type="SUPFAM" id="SSF54106">
    <property type="entry name" value="LysM domain"/>
    <property type="match status" value="1"/>
</dbReference>
<dbReference type="Gene3D" id="2.20.230.10">
    <property type="entry name" value="Resuscitation-promoting factor rpfb"/>
    <property type="match status" value="1"/>
</dbReference>
<organism evidence="4 5">
    <name type="scientific">Lysinibacillus telephonicus</name>
    <dbReference type="NCBI Taxonomy" id="1714840"/>
    <lineage>
        <taxon>Bacteria</taxon>
        <taxon>Bacillati</taxon>
        <taxon>Bacillota</taxon>
        <taxon>Bacilli</taxon>
        <taxon>Bacillales</taxon>
        <taxon>Bacillaceae</taxon>
        <taxon>Lysinibacillus</taxon>
    </lineage>
</organism>
<evidence type="ECO:0000259" key="2">
    <source>
        <dbReference type="PROSITE" id="PS51109"/>
    </source>
</evidence>
<dbReference type="InterPro" id="IPR016047">
    <property type="entry name" value="M23ase_b-sheet_dom"/>
</dbReference>
<sequence>MSSKWNIKRDFTKNQFLSLEQSKKSIIKKSAVTAVLLSTVTFNLAFANENNTNDSLQKIYHVYIDNNYIGPVSNEEAVSEVIQTKEKEASTQFKEFDIEAGTNVTIIPEKVFSYQTNDSVTLEKLQEELAVETEAYALQVDGQPIVYFKNQKDYEETLRLLKLEYVTEDQLQQYEKTASTNELPKLEVDETRINEISIQEDISGKETKVNPAKILTPKEAVKFLQTGTLEKELYKVQEGDVLSKIASKHNLKTSELLDLNPDLEVDSLLQIGQEINVTVEKPLVNVQVVYEKVNMEKMDYAKIVEEDDEMFKGEKVVKQEGSYGKKEVTNLITELNGNRVKKAVTDEKVISEPTNRVVVVGTKVVSSRGTGNFAWPTNGGYISSQMGSRWGEFHRGIDIARPSNYDIKASDNGVVTFTGWDGTYGNKIVIDHNNGYETVYAHLSEIKVEVGQVVPQGSLIGIMGSTGRSTGTHLHFEVHENGSYKNPLSYLD</sequence>
<dbReference type="CDD" id="cd12797">
    <property type="entry name" value="M23_peptidase"/>
    <property type="match status" value="1"/>
</dbReference>
<protein>
    <submittedName>
        <fullName evidence="4">M23 family metallopeptidase</fullName>
    </submittedName>
</protein>
<dbReference type="InterPro" id="IPR011098">
    <property type="entry name" value="G5_dom"/>
</dbReference>
<dbReference type="PROSITE" id="PS51782">
    <property type="entry name" value="LYSM"/>
    <property type="match status" value="1"/>
</dbReference>
<dbReference type="Pfam" id="PF07501">
    <property type="entry name" value="G5"/>
    <property type="match status" value="1"/>
</dbReference>
<dbReference type="OrthoDB" id="9805070at2"/>
<evidence type="ECO:0000256" key="1">
    <source>
        <dbReference type="ARBA" id="ARBA00022729"/>
    </source>
</evidence>
<dbReference type="InterPro" id="IPR018392">
    <property type="entry name" value="LysM"/>
</dbReference>
<dbReference type="SMART" id="SM00257">
    <property type="entry name" value="LysM"/>
    <property type="match status" value="1"/>
</dbReference>
<keyword evidence="1" id="KW-0732">Signal</keyword>
<keyword evidence="5" id="KW-1185">Reference proteome</keyword>
<name>A0A3S0I2B5_9BACI</name>
<dbReference type="PANTHER" id="PTHR21666">
    <property type="entry name" value="PEPTIDASE-RELATED"/>
    <property type="match status" value="1"/>
</dbReference>
<dbReference type="GO" id="GO:0004222">
    <property type="term" value="F:metalloendopeptidase activity"/>
    <property type="evidence" value="ECO:0007669"/>
    <property type="project" value="TreeGrafter"/>
</dbReference>
<reference evidence="4 5" key="1">
    <citation type="submission" date="2018-12" db="EMBL/GenBank/DDBJ databases">
        <authorList>
            <person name="Yu L."/>
        </authorList>
    </citation>
    <scope>NUCLEOTIDE SEQUENCE [LARGE SCALE GENOMIC DNA]</scope>
    <source>
        <strain evidence="4 5">S5H2222</strain>
    </source>
</reference>
<evidence type="ECO:0000313" key="5">
    <source>
        <dbReference type="Proteomes" id="UP000276349"/>
    </source>
</evidence>
<proteinExistence type="predicted"/>
<dbReference type="SMART" id="SM01208">
    <property type="entry name" value="G5"/>
    <property type="match status" value="1"/>
</dbReference>
<evidence type="ECO:0000259" key="3">
    <source>
        <dbReference type="PROSITE" id="PS51782"/>
    </source>
</evidence>
<dbReference type="PANTHER" id="PTHR21666:SF270">
    <property type="entry name" value="MUREIN HYDROLASE ACTIVATOR ENVC"/>
    <property type="match status" value="1"/>
</dbReference>
<dbReference type="Pfam" id="PF01476">
    <property type="entry name" value="LysM"/>
    <property type="match status" value="1"/>
</dbReference>
<dbReference type="SUPFAM" id="SSF51261">
    <property type="entry name" value="Duplicated hybrid motif"/>
    <property type="match status" value="1"/>
</dbReference>
<dbReference type="EMBL" id="RXNR01000016">
    <property type="protein sequence ID" value="RTQ93788.1"/>
    <property type="molecule type" value="Genomic_DNA"/>
</dbReference>
<dbReference type="CDD" id="cd00118">
    <property type="entry name" value="LysM"/>
    <property type="match status" value="1"/>
</dbReference>
<accession>A0A3S0I2B5</accession>
<gene>
    <name evidence="4" type="ORF">EKG35_07580</name>
</gene>
<comment type="caution">
    <text evidence="4">The sequence shown here is derived from an EMBL/GenBank/DDBJ whole genome shotgun (WGS) entry which is preliminary data.</text>
</comment>
<dbReference type="Proteomes" id="UP000276349">
    <property type="component" value="Unassembled WGS sequence"/>
</dbReference>
<dbReference type="Gene3D" id="3.10.350.10">
    <property type="entry name" value="LysM domain"/>
    <property type="match status" value="1"/>
</dbReference>
<evidence type="ECO:0000313" key="4">
    <source>
        <dbReference type="EMBL" id="RTQ93788.1"/>
    </source>
</evidence>
<feature type="domain" description="G5" evidence="2">
    <location>
        <begin position="284"/>
        <end position="364"/>
    </location>
</feature>
<dbReference type="InterPro" id="IPR036779">
    <property type="entry name" value="LysM_dom_sf"/>
</dbReference>